<comment type="caution">
    <text evidence="11">The sequence shown here is derived from an EMBL/GenBank/DDBJ whole genome shotgun (WGS) entry which is preliminary data.</text>
</comment>
<evidence type="ECO:0000313" key="11">
    <source>
        <dbReference type="EMBL" id="MBD1425654.1"/>
    </source>
</evidence>
<sequence length="811" mass="89817">MRTILNLISILIAFTTCKGEKFESDNRIQGYPEAAIETLREAPYPIGAAISMGPLRNSEAYRQTVIQEMSSITAENAMKMNFISTGRGEYFWEDADYLVDFAAQNNLRVHGHTLLWYRHTPDWVSGFSGTKEEWIAIMREYIQAVVGRYRGKIASWDVLNEIILDDGTLRPSVWLSNIGLEYIGLAFKFAHEADPNALLFYNDYGHEYSHNRRLATKQLADSLVNAGVPIHGIGLQMHTNTNRSIDDLRYAIMAAATTKLLVHVSELDVAVNPDQNPNATFTEALAARQQESYRAVAQAMLDLPEEQQFGITFWGVSDDNSFMRDNPDWPLVFDSNYQRKSAYRGILQGIYRKGDPMVPVSLHQTSANLFADAQVEIAISGGMSPYVISENSNPATATAVVKGTKLIITGVTEGTTNITITGEDGSSAQLPVTVKRTPSLITFEQLKANLSSQESIILPDDIKIKGVVISDTKSRNIDAKTVVLQEDNNKGGLFIETTEEADWNVGDEVEVIVSQRTLAKVYDEFTIKDIPTDHIQKLGDKTIIPNQTTVDQILAYKKDWTGTLVKLGSGSFSGGNGKYSGMLAYTDASGSVKSMVKIHATFAGTDYPEQVDNLIGIIRSEGANIRLDIRNTDDVIGKVRPHTFILDNFESGVKDIKFRGGNDAAVVDVVDNPLKSGLNTSNKVLKVTKSFASQQLNVYIKRASNPAVDISGEVWGKNFDRVRFMYYNPVASGRSVAWKYNGLDPILNIAPQPTLGVWSYVDIALTSNQMDALTSMNLRLNDGSGTSENDIVYIDNIEFYNAELMEEWMGQ</sequence>
<dbReference type="Proteomes" id="UP000606494">
    <property type="component" value="Unassembled WGS sequence"/>
</dbReference>
<dbReference type="SUPFAM" id="SSF51445">
    <property type="entry name" value="(Trans)glycosidases"/>
    <property type="match status" value="1"/>
</dbReference>
<gene>
    <name evidence="11" type="ORF">H8B17_08680</name>
</gene>
<evidence type="ECO:0000256" key="9">
    <source>
        <dbReference type="RuleBase" id="RU361174"/>
    </source>
</evidence>
<evidence type="ECO:0000256" key="1">
    <source>
        <dbReference type="ARBA" id="ARBA00000681"/>
    </source>
</evidence>
<evidence type="ECO:0000256" key="3">
    <source>
        <dbReference type="ARBA" id="ARBA00022651"/>
    </source>
</evidence>
<dbReference type="Gene3D" id="3.20.20.80">
    <property type="entry name" value="Glycosidases"/>
    <property type="match status" value="1"/>
</dbReference>
<dbReference type="InterPro" id="IPR017853">
    <property type="entry name" value="GH"/>
</dbReference>
<feature type="domain" description="GH10" evidence="10">
    <location>
        <begin position="33"/>
        <end position="349"/>
    </location>
</feature>
<evidence type="ECO:0000256" key="4">
    <source>
        <dbReference type="ARBA" id="ARBA00022729"/>
    </source>
</evidence>
<comment type="similarity">
    <text evidence="2 9">Belongs to the glycosyl hydrolase 10 (cellulase F) family.</text>
</comment>
<evidence type="ECO:0000256" key="8">
    <source>
        <dbReference type="ARBA" id="ARBA00023326"/>
    </source>
</evidence>
<protein>
    <recommendedName>
        <fullName evidence="9">Beta-xylanase</fullName>
        <ecNumber evidence="9">3.2.1.8</ecNumber>
    </recommendedName>
</protein>
<evidence type="ECO:0000256" key="5">
    <source>
        <dbReference type="ARBA" id="ARBA00022801"/>
    </source>
</evidence>
<keyword evidence="6 9" id="KW-0119">Carbohydrate metabolism</keyword>
<dbReference type="EC" id="3.2.1.8" evidence="9"/>
<keyword evidence="5 9" id="KW-0378">Hydrolase</keyword>
<organism evidence="11 12">
    <name type="scientific">Sphingobacterium arenae</name>
    <dbReference type="NCBI Taxonomy" id="1280598"/>
    <lineage>
        <taxon>Bacteria</taxon>
        <taxon>Pseudomonadati</taxon>
        <taxon>Bacteroidota</taxon>
        <taxon>Sphingobacteriia</taxon>
        <taxon>Sphingobacteriales</taxon>
        <taxon>Sphingobacteriaceae</taxon>
        <taxon>Sphingobacterium</taxon>
    </lineage>
</organism>
<keyword evidence="4" id="KW-0732">Signal</keyword>
<dbReference type="RefSeq" id="WP_190308803.1">
    <property type="nucleotide sequence ID" value="NZ_JACNYK010000002.1"/>
</dbReference>
<dbReference type="SMART" id="SM00633">
    <property type="entry name" value="Glyco_10"/>
    <property type="match status" value="1"/>
</dbReference>
<dbReference type="Pfam" id="PF18942">
    <property type="entry name" value="DUF5689"/>
    <property type="match status" value="1"/>
</dbReference>
<comment type="catalytic activity">
    <reaction evidence="1 9">
        <text>Endohydrolysis of (1-&gt;4)-beta-D-xylosidic linkages in xylans.</text>
        <dbReference type="EC" id="3.2.1.8"/>
    </reaction>
</comment>
<evidence type="ECO:0000259" key="10">
    <source>
        <dbReference type="PROSITE" id="PS51760"/>
    </source>
</evidence>
<evidence type="ECO:0000256" key="6">
    <source>
        <dbReference type="ARBA" id="ARBA00023277"/>
    </source>
</evidence>
<dbReference type="EMBL" id="JACNYK010000002">
    <property type="protein sequence ID" value="MBD1425654.1"/>
    <property type="molecule type" value="Genomic_DNA"/>
</dbReference>
<dbReference type="Pfam" id="PF00331">
    <property type="entry name" value="Glyco_hydro_10"/>
    <property type="match status" value="1"/>
</dbReference>
<reference evidence="11 12" key="1">
    <citation type="submission" date="2020-08" db="EMBL/GenBank/DDBJ databases">
        <title>Sphingobacterium sp. DN00404 isolated from aquaculture water.</title>
        <authorList>
            <person name="Zhang M."/>
        </authorList>
    </citation>
    <scope>NUCLEOTIDE SEQUENCE [LARGE SCALE GENOMIC DNA]</scope>
    <source>
        <strain evidence="11 12">KCTC 32294</strain>
    </source>
</reference>
<dbReference type="PANTHER" id="PTHR31490">
    <property type="entry name" value="GLYCOSYL HYDROLASE"/>
    <property type="match status" value="1"/>
</dbReference>
<evidence type="ECO:0000256" key="7">
    <source>
        <dbReference type="ARBA" id="ARBA00023295"/>
    </source>
</evidence>
<keyword evidence="8 9" id="KW-0624">Polysaccharide degradation</keyword>
<accession>A0ABR7Y2Z5</accession>
<dbReference type="InterPro" id="IPR044846">
    <property type="entry name" value="GH10"/>
</dbReference>
<dbReference type="PANTHER" id="PTHR31490:SF88">
    <property type="entry name" value="BETA-XYLANASE"/>
    <property type="match status" value="1"/>
</dbReference>
<dbReference type="PRINTS" id="PR00134">
    <property type="entry name" value="GLHYDRLASE10"/>
</dbReference>
<keyword evidence="12" id="KW-1185">Reference proteome</keyword>
<keyword evidence="3" id="KW-0858">Xylan degradation</keyword>
<dbReference type="InterPro" id="IPR001000">
    <property type="entry name" value="GH10_dom"/>
</dbReference>
<dbReference type="PROSITE" id="PS51760">
    <property type="entry name" value="GH10_2"/>
    <property type="match status" value="1"/>
</dbReference>
<dbReference type="Gene3D" id="2.60.40.1080">
    <property type="match status" value="1"/>
</dbReference>
<proteinExistence type="inferred from homology"/>
<name>A0ABR7Y2Z5_9SPHI</name>
<evidence type="ECO:0000256" key="2">
    <source>
        <dbReference type="ARBA" id="ARBA00007495"/>
    </source>
</evidence>
<keyword evidence="7 9" id="KW-0326">Glycosidase</keyword>
<evidence type="ECO:0000313" key="12">
    <source>
        <dbReference type="Proteomes" id="UP000606494"/>
    </source>
</evidence>
<dbReference type="InterPro" id="IPR043744">
    <property type="entry name" value="DUF5689"/>
</dbReference>